<feature type="compositionally biased region" description="Basic and acidic residues" evidence="2">
    <location>
        <begin position="219"/>
        <end position="229"/>
    </location>
</feature>
<feature type="compositionally biased region" description="Basic and acidic residues" evidence="2">
    <location>
        <begin position="7"/>
        <end position="46"/>
    </location>
</feature>
<sequence>MDEEDSVEKRRQRSEEARRAALKLKEQQKKERERQIAADIANVDKKATKRIVFDDSDGEDDEAQTAESDDKKSSSSSSSKRPKLFDSEDEKDEDEDGTTFEIKNRHSGPKGEQLMKLESRFNSDPRFKLDDKFAESDSDDDMNGEETAEKQEMQLEKDKNRELLSKILGKSVEEKKPKTAESATLKARPFTRFDPENPEHVEWMKQFDAAKNPQKSSKKSADVEEKPQDSEDNDDDEEKEKDAEQKEDDEESGNEEFENAEIYFKMDETFSAEMKGRKETGEPSSGGFSFLSMMGRTYDKDPEEEEIEDSTSAEKEEKNTKEKVKVEKQMKNVEKGLLKVKVSTKFFVDPLADEKLRSIAANFRRTQTLEKVIDNWAPHRDAIFKLWKKQRRDAVKKQKESFLTNGRRKRKAEDANGTVNNE</sequence>
<dbReference type="OrthoDB" id="21643at2759"/>
<feature type="region of interest" description="Disordered" evidence="2">
    <location>
        <begin position="1"/>
        <end position="324"/>
    </location>
</feature>
<dbReference type="PANTHER" id="PTHR48029:SF1">
    <property type="entry name" value="NUCLEOLAR PROTEIN 8"/>
    <property type="match status" value="1"/>
</dbReference>
<dbReference type="PANTHER" id="PTHR48029">
    <property type="entry name" value="NUCLEOLAR PROTEIN 8"/>
    <property type="match status" value="1"/>
</dbReference>
<evidence type="ECO:0000313" key="4">
    <source>
        <dbReference type="Proteomes" id="UP000230233"/>
    </source>
</evidence>
<evidence type="ECO:0000313" key="3">
    <source>
        <dbReference type="EMBL" id="PIC34855.1"/>
    </source>
</evidence>
<feature type="compositionally biased region" description="Acidic residues" evidence="2">
    <location>
        <begin position="301"/>
        <end position="311"/>
    </location>
</feature>
<proteinExistence type="predicted"/>
<evidence type="ECO:0000256" key="2">
    <source>
        <dbReference type="SAM" id="MobiDB-lite"/>
    </source>
</evidence>
<organism evidence="3 4">
    <name type="scientific">Caenorhabditis nigoni</name>
    <dbReference type="NCBI Taxonomy" id="1611254"/>
    <lineage>
        <taxon>Eukaryota</taxon>
        <taxon>Metazoa</taxon>
        <taxon>Ecdysozoa</taxon>
        <taxon>Nematoda</taxon>
        <taxon>Chromadorea</taxon>
        <taxon>Rhabditida</taxon>
        <taxon>Rhabditina</taxon>
        <taxon>Rhabditomorpha</taxon>
        <taxon>Rhabditoidea</taxon>
        <taxon>Rhabditidae</taxon>
        <taxon>Peloderinae</taxon>
        <taxon>Caenorhabditis</taxon>
    </lineage>
</organism>
<comment type="caution">
    <text evidence="3">The sequence shown here is derived from an EMBL/GenBank/DDBJ whole genome shotgun (WGS) entry which is preliminary data.</text>
</comment>
<feature type="compositionally biased region" description="Acidic residues" evidence="2">
    <location>
        <begin position="136"/>
        <end position="146"/>
    </location>
</feature>
<dbReference type="AlphaFoldDB" id="A0A2G5U5N8"/>
<feature type="compositionally biased region" description="Basic and acidic residues" evidence="2">
    <location>
        <begin position="312"/>
        <end position="324"/>
    </location>
</feature>
<dbReference type="EMBL" id="PDUG01000004">
    <property type="protein sequence ID" value="PIC34855.1"/>
    <property type="molecule type" value="Genomic_DNA"/>
</dbReference>
<feature type="compositionally biased region" description="Low complexity" evidence="2">
    <location>
        <begin position="285"/>
        <end position="295"/>
    </location>
</feature>
<feature type="compositionally biased region" description="Basic and acidic residues" evidence="2">
    <location>
        <begin position="147"/>
        <end position="164"/>
    </location>
</feature>
<evidence type="ECO:0000256" key="1">
    <source>
        <dbReference type="ARBA" id="ARBA00022884"/>
    </source>
</evidence>
<keyword evidence="4" id="KW-1185">Reference proteome</keyword>
<reference evidence="4" key="1">
    <citation type="submission" date="2017-10" db="EMBL/GenBank/DDBJ databases">
        <title>Rapid genome shrinkage in a self-fertile nematode reveals novel sperm competition proteins.</title>
        <authorList>
            <person name="Yin D."/>
            <person name="Schwarz E.M."/>
            <person name="Thomas C.G."/>
            <person name="Felde R.L."/>
            <person name="Korf I.F."/>
            <person name="Cutter A.D."/>
            <person name="Schartner C.M."/>
            <person name="Ralston E.J."/>
            <person name="Meyer B.J."/>
            <person name="Haag E.S."/>
        </authorList>
    </citation>
    <scope>NUCLEOTIDE SEQUENCE [LARGE SCALE GENOMIC DNA]</scope>
    <source>
        <strain evidence="4">JU1422</strain>
    </source>
</reference>
<dbReference type="STRING" id="1611254.A0A2G5U5N8"/>
<accession>A0A2G5U5N8</accession>
<protein>
    <submittedName>
        <fullName evidence="3">Uncharacterized protein</fullName>
    </submittedName>
</protein>
<feature type="compositionally biased region" description="Acidic residues" evidence="2">
    <location>
        <begin position="54"/>
        <end position="64"/>
    </location>
</feature>
<name>A0A2G5U5N8_9PELO</name>
<feature type="compositionally biased region" description="Basic and acidic residues" evidence="2">
    <location>
        <begin position="113"/>
        <end position="135"/>
    </location>
</feature>
<keyword evidence="1" id="KW-0694">RNA-binding</keyword>
<feature type="compositionally biased region" description="Basic and acidic residues" evidence="2">
    <location>
        <begin position="191"/>
        <end position="205"/>
    </location>
</feature>
<feature type="compositionally biased region" description="Acidic residues" evidence="2">
    <location>
        <begin position="230"/>
        <end position="259"/>
    </location>
</feature>
<dbReference type="GO" id="GO:0003723">
    <property type="term" value="F:RNA binding"/>
    <property type="evidence" value="ECO:0007669"/>
    <property type="project" value="UniProtKB-KW"/>
</dbReference>
<dbReference type="Proteomes" id="UP000230233">
    <property type="component" value="Chromosome IV"/>
</dbReference>
<feature type="region of interest" description="Disordered" evidence="2">
    <location>
        <begin position="392"/>
        <end position="422"/>
    </location>
</feature>
<feature type="compositionally biased region" description="Basic and acidic residues" evidence="2">
    <location>
        <begin position="264"/>
        <end position="281"/>
    </location>
</feature>
<feature type="compositionally biased region" description="Acidic residues" evidence="2">
    <location>
        <begin position="87"/>
        <end position="98"/>
    </location>
</feature>
<gene>
    <name evidence="3" type="primary">Cni-K07F5.14</name>
    <name evidence="3" type="synonym">Cnig_chr_IV.g14386</name>
    <name evidence="3" type="ORF">B9Z55_014386</name>
</gene>